<evidence type="ECO:0000313" key="7">
    <source>
        <dbReference type="RefSeq" id="XP_018018223.1"/>
    </source>
</evidence>
<keyword evidence="3" id="KW-0863">Zinc-finger</keyword>
<feature type="compositionally biased region" description="Polar residues" evidence="4">
    <location>
        <begin position="99"/>
        <end position="110"/>
    </location>
</feature>
<feature type="region of interest" description="Disordered" evidence="4">
    <location>
        <begin position="1"/>
        <end position="110"/>
    </location>
</feature>
<dbReference type="InterPro" id="IPR013087">
    <property type="entry name" value="Znf_C2H2_type"/>
</dbReference>
<dbReference type="PANTHER" id="PTHR16516:SF4">
    <property type="entry name" value="C2H2-TYPE DOMAIN-CONTAINING PROTEIN"/>
    <property type="match status" value="1"/>
</dbReference>
<dbReference type="PROSITE" id="PS00028">
    <property type="entry name" value="ZINC_FINGER_C2H2_1"/>
    <property type="match status" value="2"/>
</dbReference>
<dbReference type="KEGG" id="hazt:108674765"/>
<keyword evidence="3" id="KW-0479">Metal-binding</keyword>
<dbReference type="GO" id="GO:0006355">
    <property type="term" value="P:regulation of DNA-templated transcription"/>
    <property type="evidence" value="ECO:0007669"/>
    <property type="project" value="TreeGrafter"/>
</dbReference>
<keyword evidence="3" id="KW-0862">Zinc</keyword>
<dbReference type="PANTHER" id="PTHR16516">
    <property type="entry name" value="AGAP007109-PA"/>
    <property type="match status" value="1"/>
</dbReference>
<dbReference type="GeneID" id="108674765"/>
<feature type="compositionally biased region" description="Polar residues" evidence="4">
    <location>
        <begin position="37"/>
        <end position="55"/>
    </location>
</feature>
<dbReference type="OrthoDB" id="5814089at2759"/>
<dbReference type="RefSeq" id="XP_018018223.1">
    <property type="nucleotide sequence ID" value="XM_018162734.2"/>
</dbReference>
<dbReference type="PROSITE" id="PS50157">
    <property type="entry name" value="ZINC_FINGER_C2H2_2"/>
    <property type="match status" value="2"/>
</dbReference>
<dbReference type="InterPro" id="IPR036236">
    <property type="entry name" value="Znf_C2H2_sf"/>
</dbReference>
<feature type="compositionally biased region" description="Low complexity" evidence="4">
    <location>
        <begin position="56"/>
        <end position="70"/>
    </location>
</feature>
<feature type="compositionally biased region" description="Polar residues" evidence="4">
    <location>
        <begin position="71"/>
        <end position="90"/>
    </location>
</feature>
<feature type="domain" description="C2H2-type" evidence="5">
    <location>
        <begin position="312"/>
        <end position="339"/>
    </location>
</feature>
<dbReference type="InterPro" id="IPR052296">
    <property type="entry name" value="TR-Histone_Methyltrans"/>
</dbReference>
<keyword evidence="2" id="KW-0539">Nucleus</keyword>
<proteinExistence type="predicted"/>
<dbReference type="SMART" id="SM00355">
    <property type="entry name" value="ZnF_C2H2"/>
    <property type="match status" value="2"/>
</dbReference>
<protein>
    <submittedName>
        <fullName evidence="7">DNA-directed RNA polymerase II subunit RPB1-like</fullName>
    </submittedName>
</protein>
<dbReference type="AlphaFoldDB" id="A0A8B7NWT4"/>
<reference evidence="7" key="1">
    <citation type="submission" date="2025-08" db="UniProtKB">
        <authorList>
            <consortium name="RefSeq"/>
        </authorList>
    </citation>
    <scope>IDENTIFICATION</scope>
    <source>
        <tissue evidence="7">Whole organism</tissue>
    </source>
</reference>
<evidence type="ECO:0000256" key="1">
    <source>
        <dbReference type="ARBA" id="ARBA00004123"/>
    </source>
</evidence>
<evidence type="ECO:0000256" key="4">
    <source>
        <dbReference type="SAM" id="MobiDB-lite"/>
    </source>
</evidence>
<name>A0A8B7NWT4_HYAAZ</name>
<evidence type="ECO:0000256" key="3">
    <source>
        <dbReference type="PROSITE-ProRule" id="PRU00042"/>
    </source>
</evidence>
<sequence>MIMEQVAESSPLPRSSPTKRSFDVAFLTGARDDQPLLPNSPQRSPTTSPQIHTPVSPSSNASAYQPSSSPDEPQTSQQRLGITAPTPSKVTRTHDVPQPSDSDTLPSSAFTKVSRTSECYTSKLTLENPALPSNPWANPAISLNAVTSFLSGNKSLAPLLASSGIFHPSLSPLLPPERINSNIVEEYLKSHHNSITNKSSLENQMSPAEALSRLRSSMYSADPYKMPFGSLGYPATVPSAPAAPKMNPVPFIAQNPVAAMIPNALSTLSLASQNVCAKCNLSFRMTSDLVYHMRSQHKREEDPYKKRRNDRLKCAICGESFRERHHLTRHMTAHQDRHDEDAK</sequence>
<evidence type="ECO:0000313" key="6">
    <source>
        <dbReference type="Proteomes" id="UP000694843"/>
    </source>
</evidence>
<evidence type="ECO:0000259" key="5">
    <source>
        <dbReference type="PROSITE" id="PS50157"/>
    </source>
</evidence>
<dbReference type="SUPFAM" id="SSF57667">
    <property type="entry name" value="beta-beta-alpha zinc fingers"/>
    <property type="match status" value="1"/>
</dbReference>
<dbReference type="GO" id="GO:0005634">
    <property type="term" value="C:nucleus"/>
    <property type="evidence" value="ECO:0007669"/>
    <property type="project" value="UniProtKB-SubCell"/>
</dbReference>
<feature type="domain" description="C2H2-type" evidence="5">
    <location>
        <begin position="274"/>
        <end position="302"/>
    </location>
</feature>
<accession>A0A8B7NWT4</accession>
<dbReference type="Gene3D" id="3.30.160.60">
    <property type="entry name" value="Classic Zinc Finger"/>
    <property type="match status" value="1"/>
</dbReference>
<dbReference type="Pfam" id="PF00096">
    <property type="entry name" value="zf-C2H2"/>
    <property type="match status" value="2"/>
</dbReference>
<organism evidence="6 7">
    <name type="scientific">Hyalella azteca</name>
    <name type="common">Amphipod</name>
    <dbReference type="NCBI Taxonomy" id="294128"/>
    <lineage>
        <taxon>Eukaryota</taxon>
        <taxon>Metazoa</taxon>
        <taxon>Ecdysozoa</taxon>
        <taxon>Arthropoda</taxon>
        <taxon>Crustacea</taxon>
        <taxon>Multicrustacea</taxon>
        <taxon>Malacostraca</taxon>
        <taxon>Eumalacostraca</taxon>
        <taxon>Peracarida</taxon>
        <taxon>Amphipoda</taxon>
        <taxon>Senticaudata</taxon>
        <taxon>Talitrida</taxon>
        <taxon>Talitroidea</taxon>
        <taxon>Hyalellidae</taxon>
        <taxon>Hyalella</taxon>
    </lineage>
</organism>
<comment type="subcellular location">
    <subcellularLocation>
        <location evidence="1">Nucleus</location>
    </subcellularLocation>
</comment>
<keyword evidence="6" id="KW-1185">Reference proteome</keyword>
<evidence type="ECO:0000256" key="2">
    <source>
        <dbReference type="ARBA" id="ARBA00023242"/>
    </source>
</evidence>
<dbReference type="Proteomes" id="UP000694843">
    <property type="component" value="Unplaced"/>
</dbReference>
<gene>
    <name evidence="7" type="primary">LOC108674765</name>
</gene>
<dbReference type="GO" id="GO:0008270">
    <property type="term" value="F:zinc ion binding"/>
    <property type="evidence" value="ECO:0007669"/>
    <property type="project" value="UniProtKB-KW"/>
</dbReference>